<feature type="domain" description="GP-PDE" evidence="2">
    <location>
        <begin position="34"/>
        <end position="285"/>
    </location>
</feature>
<protein>
    <recommendedName>
        <fullName evidence="2">GP-PDE domain-containing protein</fullName>
    </recommendedName>
</protein>
<dbReference type="GO" id="GO:0008081">
    <property type="term" value="F:phosphoric diester hydrolase activity"/>
    <property type="evidence" value="ECO:0007669"/>
    <property type="project" value="InterPro"/>
</dbReference>
<sequence length="302" mass="34995">MIIKSNFSFIIWTFLIIQCNALKLSFVLPCIECTGCVGHRGYPEKNPENTILSLQQALLLGVDGLESDVRLTKDGEVIMMHDLDLDRTTNGTGLVEERNWKGYIEYLKCKIDNNDNYSDDLSSENVPKFQQVLDLLKREENKNIYLILDIKDDNNILILDAIFEIIKSNEPYDFSSQLHFGVWNSEFLIRTQELFSIFHNNKIPISHIGDNVTLARTEFFDNVESYNLDYIVILKDITGFAKQIKIRGRKLFVWTVDEEKDIEISMLFGVDAILSNDPLKCINVRRRLSRNARNRVSLKVQY</sequence>
<evidence type="ECO:0000256" key="1">
    <source>
        <dbReference type="SAM" id="SignalP"/>
    </source>
</evidence>
<organism evidence="3 4">
    <name type="scientific">Diversispora epigaea</name>
    <dbReference type="NCBI Taxonomy" id="1348612"/>
    <lineage>
        <taxon>Eukaryota</taxon>
        <taxon>Fungi</taxon>
        <taxon>Fungi incertae sedis</taxon>
        <taxon>Mucoromycota</taxon>
        <taxon>Glomeromycotina</taxon>
        <taxon>Glomeromycetes</taxon>
        <taxon>Diversisporales</taxon>
        <taxon>Diversisporaceae</taxon>
        <taxon>Diversispora</taxon>
    </lineage>
</organism>
<evidence type="ECO:0000313" key="3">
    <source>
        <dbReference type="EMBL" id="RHZ75552.1"/>
    </source>
</evidence>
<feature type="signal peptide" evidence="1">
    <location>
        <begin position="1"/>
        <end position="21"/>
    </location>
</feature>
<dbReference type="Proteomes" id="UP000266861">
    <property type="component" value="Unassembled WGS sequence"/>
</dbReference>
<proteinExistence type="predicted"/>
<dbReference type="OrthoDB" id="1470350at2759"/>
<feature type="chain" id="PRO_5017336762" description="GP-PDE domain-containing protein" evidence="1">
    <location>
        <begin position="22"/>
        <end position="302"/>
    </location>
</feature>
<comment type="caution">
    <text evidence="3">The sequence shown here is derived from an EMBL/GenBank/DDBJ whole genome shotgun (WGS) entry which is preliminary data.</text>
</comment>
<dbReference type="SUPFAM" id="SSF51695">
    <property type="entry name" value="PLC-like phosphodiesterases"/>
    <property type="match status" value="1"/>
</dbReference>
<dbReference type="AlphaFoldDB" id="A0A397IL51"/>
<dbReference type="PROSITE" id="PS51704">
    <property type="entry name" value="GP_PDE"/>
    <property type="match status" value="1"/>
</dbReference>
<evidence type="ECO:0000313" key="4">
    <source>
        <dbReference type="Proteomes" id="UP000266861"/>
    </source>
</evidence>
<dbReference type="PANTHER" id="PTHR43805:SF1">
    <property type="entry name" value="GP-PDE DOMAIN-CONTAINING PROTEIN"/>
    <property type="match status" value="1"/>
</dbReference>
<dbReference type="STRING" id="1348612.A0A397IL51"/>
<accession>A0A397IL51</accession>
<dbReference type="GO" id="GO:0006629">
    <property type="term" value="P:lipid metabolic process"/>
    <property type="evidence" value="ECO:0007669"/>
    <property type="project" value="InterPro"/>
</dbReference>
<gene>
    <name evidence="3" type="ORF">Glove_212g107</name>
</gene>
<dbReference type="Gene3D" id="3.20.20.190">
    <property type="entry name" value="Phosphatidylinositol (PI) phosphodiesterase"/>
    <property type="match status" value="1"/>
</dbReference>
<keyword evidence="4" id="KW-1185">Reference proteome</keyword>
<name>A0A397IL51_9GLOM</name>
<dbReference type="Pfam" id="PF03009">
    <property type="entry name" value="GDPD"/>
    <property type="match status" value="1"/>
</dbReference>
<keyword evidence="1" id="KW-0732">Signal</keyword>
<dbReference type="PANTHER" id="PTHR43805">
    <property type="entry name" value="GLYCEROPHOSPHORYL DIESTER PHOSPHODIESTERASE"/>
    <property type="match status" value="1"/>
</dbReference>
<evidence type="ECO:0000259" key="2">
    <source>
        <dbReference type="PROSITE" id="PS51704"/>
    </source>
</evidence>
<dbReference type="InterPro" id="IPR030395">
    <property type="entry name" value="GP_PDE_dom"/>
</dbReference>
<dbReference type="EMBL" id="PQFF01000197">
    <property type="protein sequence ID" value="RHZ75552.1"/>
    <property type="molecule type" value="Genomic_DNA"/>
</dbReference>
<dbReference type="InterPro" id="IPR017946">
    <property type="entry name" value="PLC-like_Pdiesterase_TIM-brl"/>
</dbReference>
<reference evidence="3 4" key="1">
    <citation type="submission" date="2018-08" db="EMBL/GenBank/DDBJ databases">
        <title>Genome and evolution of the arbuscular mycorrhizal fungus Diversispora epigaea (formerly Glomus versiforme) and its bacterial endosymbionts.</title>
        <authorList>
            <person name="Sun X."/>
            <person name="Fei Z."/>
            <person name="Harrison M."/>
        </authorList>
    </citation>
    <scope>NUCLEOTIDE SEQUENCE [LARGE SCALE GENOMIC DNA]</scope>
    <source>
        <strain evidence="3 4">IT104</strain>
    </source>
</reference>